<dbReference type="AlphaFoldDB" id="N1ZU24"/>
<reference evidence="1 2" key="1">
    <citation type="journal article" date="2014" name="Genome Announc.">
        <title>Draft genome sequences of the altered schaedler flora, a defined bacterial community from gnotobiotic mice.</title>
        <authorList>
            <person name="Wannemuehler M.J."/>
            <person name="Overstreet A.M."/>
            <person name="Ward D.V."/>
            <person name="Phillips G.J."/>
        </authorList>
    </citation>
    <scope>NUCLEOTIDE SEQUENCE [LARGE SCALE GENOMIC DNA]</scope>
    <source>
        <strain evidence="1 2">ASF492</strain>
    </source>
</reference>
<dbReference type="STRING" id="1235802.C823_06049"/>
<dbReference type="OrthoDB" id="2053014at2"/>
<dbReference type="Proteomes" id="UP000012589">
    <property type="component" value="Unassembled WGS sequence"/>
</dbReference>
<dbReference type="PATRIC" id="fig|1235802.3.peg.6388"/>
<sequence length="64" mass="7623">MTRFERDLRDAQKGNGIEVLTKRKAELDRLWKEGKACKNGFRRQCIAQEYTRLKAEYDKIDALF</sequence>
<protein>
    <submittedName>
        <fullName evidence="1">Uncharacterized protein</fullName>
    </submittedName>
</protein>
<keyword evidence="2" id="KW-1185">Reference proteome</keyword>
<dbReference type="eggNOG" id="ENOG50333BV">
    <property type="taxonomic scope" value="Bacteria"/>
</dbReference>
<evidence type="ECO:0000313" key="1">
    <source>
        <dbReference type="EMBL" id="EMZ17335.1"/>
    </source>
</evidence>
<gene>
    <name evidence="1" type="ORF">C823_06049</name>
</gene>
<proteinExistence type="predicted"/>
<dbReference type="EMBL" id="AQFT01000211">
    <property type="protein sequence ID" value="EMZ17335.1"/>
    <property type="molecule type" value="Genomic_DNA"/>
</dbReference>
<dbReference type="HOGENOM" id="CLU_2861047_0_0_9"/>
<name>N1ZU24_9FIRM</name>
<organism evidence="1 2">
    <name type="scientific">Eubacterium plexicaudatum ASF492</name>
    <dbReference type="NCBI Taxonomy" id="1235802"/>
    <lineage>
        <taxon>Bacteria</taxon>
        <taxon>Bacillati</taxon>
        <taxon>Bacillota</taxon>
        <taxon>Clostridia</taxon>
        <taxon>Eubacteriales</taxon>
        <taxon>Eubacteriaceae</taxon>
        <taxon>Eubacterium</taxon>
    </lineage>
</organism>
<accession>N1ZU24</accession>
<evidence type="ECO:0000313" key="2">
    <source>
        <dbReference type="Proteomes" id="UP000012589"/>
    </source>
</evidence>
<comment type="caution">
    <text evidence="1">The sequence shown here is derived from an EMBL/GenBank/DDBJ whole genome shotgun (WGS) entry which is preliminary data.</text>
</comment>